<dbReference type="EMBL" id="CP020330">
    <property type="protein sequence ID" value="AQZ50874.1"/>
    <property type="molecule type" value="Genomic_DNA"/>
</dbReference>
<evidence type="ECO:0000256" key="1">
    <source>
        <dbReference type="SAM" id="Phobius"/>
    </source>
</evidence>
<feature type="transmembrane region" description="Helical" evidence="1">
    <location>
        <begin position="76"/>
        <end position="94"/>
    </location>
</feature>
<dbReference type="Proteomes" id="UP000191135">
    <property type="component" value="Chromosome"/>
</dbReference>
<dbReference type="PROSITE" id="PS51257">
    <property type="entry name" value="PROKAR_LIPOPROTEIN"/>
    <property type="match status" value="1"/>
</dbReference>
<keyword evidence="1" id="KW-0812">Transmembrane</keyword>
<feature type="transmembrane region" description="Helical" evidence="1">
    <location>
        <begin position="99"/>
        <end position="117"/>
    </location>
</feature>
<accession>A0A1U9YZL9</accession>
<dbReference type="AlphaFoldDB" id="A0A1U9YZL9"/>
<evidence type="ECO:0000313" key="3">
    <source>
        <dbReference type="Proteomes" id="UP000191135"/>
    </source>
</evidence>
<keyword evidence="1" id="KW-0472">Membrane</keyword>
<dbReference type="STRING" id="1122214.Mame_01521"/>
<sequence>MKPIGIATWTALSVAACLYAVTTLWTLPAIAQASGGLPPFCMRPGGYDFGEAHAFLTALSEKGRTLYLGPQQRLDLVFPAALALGLGLALYRLAPLNRFWKLFFAAIPVAGMVFDYLENAAVRAMLVAGPSALQPEQVETASRITTAKSVFDSAAYGLLLLFLILWAVRRRRGASASRD</sequence>
<dbReference type="KEGG" id="mmed:Mame_01521"/>
<gene>
    <name evidence="2" type="ORF">Mame_01521</name>
</gene>
<dbReference type="eggNOG" id="ENOG50330GK">
    <property type="taxonomic scope" value="Bacteria"/>
</dbReference>
<proteinExistence type="predicted"/>
<evidence type="ECO:0000313" key="2">
    <source>
        <dbReference type="EMBL" id="AQZ50874.1"/>
    </source>
</evidence>
<keyword evidence="3" id="KW-1185">Reference proteome</keyword>
<protein>
    <recommendedName>
        <fullName evidence="4">Integral membrane protein</fullName>
    </recommendedName>
</protein>
<keyword evidence="1" id="KW-1133">Transmembrane helix</keyword>
<feature type="transmembrane region" description="Helical" evidence="1">
    <location>
        <begin position="150"/>
        <end position="168"/>
    </location>
</feature>
<name>A0A1U9YZL9_9HYPH</name>
<dbReference type="RefSeq" id="WP_018067879.1">
    <property type="nucleotide sequence ID" value="NZ_AQWH01000070.1"/>
</dbReference>
<evidence type="ECO:0008006" key="4">
    <source>
        <dbReference type="Google" id="ProtNLM"/>
    </source>
</evidence>
<reference evidence="2 3" key="1">
    <citation type="submission" date="2017-03" db="EMBL/GenBank/DDBJ databases">
        <title>Foreign affairs: Plasmid Transfer between Roseobacters and Rhizobia.</title>
        <authorList>
            <person name="Bartling P."/>
            <person name="Bunk B."/>
            <person name="Overmann J."/>
            <person name="Brinkmann H."/>
            <person name="Petersen J."/>
        </authorList>
    </citation>
    <scope>NUCLEOTIDE SEQUENCE [LARGE SCALE GENOMIC DNA]</scope>
    <source>
        <strain evidence="2 3">MACL11</strain>
    </source>
</reference>
<dbReference type="OrthoDB" id="5198105at2"/>
<organism evidence="2 3">
    <name type="scientific">Martelella mediterranea DSM 17316</name>
    <dbReference type="NCBI Taxonomy" id="1122214"/>
    <lineage>
        <taxon>Bacteria</taxon>
        <taxon>Pseudomonadati</taxon>
        <taxon>Pseudomonadota</taxon>
        <taxon>Alphaproteobacteria</taxon>
        <taxon>Hyphomicrobiales</taxon>
        <taxon>Aurantimonadaceae</taxon>
        <taxon>Martelella</taxon>
    </lineage>
</organism>